<comment type="caution">
    <text evidence="6">The sequence shown here is derived from an EMBL/GenBank/DDBJ whole genome shotgun (WGS) entry which is preliminary data.</text>
</comment>
<feature type="chain" id="PRO_5001696738" description="DUF2207 domain-containing protein" evidence="3">
    <location>
        <begin position="23"/>
        <end position="631"/>
    </location>
</feature>
<dbReference type="InterPro" id="IPR048389">
    <property type="entry name" value="YciQ-like_C"/>
</dbReference>
<feature type="signal peptide" evidence="3">
    <location>
        <begin position="1"/>
        <end position="22"/>
    </location>
</feature>
<dbReference type="Pfam" id="PF09972">
    <property type="entry name" value="DUF2207"/>
    <property type="match status" value="1"/>
</dbReference>
<name>A0A074JWD6_9RHOB</name>
<dbReference type="OrthoDB" id="9767603at2"/>
<protein>
    <recommendedName>
        <fullName evidence="8">DUF2207 domain-containing protein</fullName>
    </recommendedName>
</protein>
<dbReference type="InterPro" id="IPR010916">
    <property type="entry name" value="TonB_box_CS"/>
</dbReference>
<evidence type="ECO:0000256" key="2">
    <source>
        <dbReference type="SAM" id="Phobius"/>
    </source>
</evidence>
<feature type="region of interest" description="Disordered" evidence="1">
    <location>
        <begin position="608"/>
        <end position="631"/>
    </location>
</feature>
<dbReference type="InterPro" id="IPR018702">
    <property type="entry name" value="DUF2207"/>
</dbReference>
<keyword evidence="2" id="KW-1133">Transmembrane helix</keyword>
<feature type="transmembrane region" description="Helical" evidence="2">
    <location>
        <begin position="388"/>
        <end position="408"/>
    </location>
</feature>
<keyword evidence="2" id="KW-0472">Membrane</keyword>
<gene>
    <name evidence="6" type="ORF">DT23_12025</name>
</gene>
<evidence type="ECO:0000256" key="1">
    <source>
        <dbReference type="SAM" id="MobiDB-lite"/>
    </source>
</evidence>
<reference evidence="6 7" key="1">
    <citation type="journal article" date="2015" name="Antonie Van Leeuwenhoek">
        <title>Thioclava indica sp. nov., isolated from surface seawater of the Indian Ocean.</title>
        <authorList>
            <person name="Liu Y."/>
            <person name="Lai Q."/>
            <person name="Du J."/>
            <person name="Xu H."/>
            <person name="Jiang L."/>
            <person name="Shao Z."/>
        </authorList>
    </citation>
    <scope>NUCLEOTIDE SEQUENCE [LARGE SCALE GENOMIC DNA]</scope>
    <source>
        <strain evidence="6 7">DT23-4</strain>
    </source>
</reference>
<accession>A0A074JWD6</accession>
<evidence type="ECO:0000313" key="7">
    <source>
        <dbReference type="Proteomes" id="UP000027471"/>
    </source>
</evidence>
<dbReference type="AlphaFoldDB" id="A0A074JWD6"/>
<feature type="domain" description="Predicted membrane protein YciQ-like C-terminal" evidence="5">
    <location>
        <begin position="449"/>
        <end position="561"/>
    </location>
</feature>
<evidence type="ECO:0000313" key="6">
    <source>
        <dbReference type="EMBL" id="KEO60804.1"/>
    </source>
</evidence>
<evidence type="ECO:0000259" key="4">
    <source>
        <dbReference type="Pfam" id="PF09972"/>
    </source>
</evidence>
<dbReference type="STRING" id="1353528.DT23_12025"/>
<feature type="domain" description="Predicted membrane protein YciQ-like C-terminal" evidence="5">
    <location>
        <begin position="273"/>
        <end position="433"/>
    </location>
</feature>
<dbReference type="Pfam" id="PF20990">
    <property type="entry name" value="DUF2207_C"/>
    <property type="match status" value="2"/>
</dbReference>
<feature type="transmembrane region" description="Helical" evidence="2">
    <location>
        <begin position="475"/>
        <end position="499"/>
    </location>
</feature>
<dbReference type="eggNOG" id="COG4907">
    <property type="taxonomic scope" value="Bacteria"/>
</dbReference>
<feature type="domain" description="DUF2207" evidence="4">
    <location>
        <begin position="26"/>
        <end position="214"/>
    </location>
</feature>
<keyword evidence="2" id="KW-0812">Transmembrane</keyword>
<sequence length="631" mass="67101">MLRRALGLSLFLLFALAPAVQAQEVIRSFQSDIRIAADGTLDVRETITVTAEGDAIKHGIYRDFPRYFVKADGTLGKVSFDVQAVTRDGAPEPFTTQAVEGGTRIQIGNADETVPPGVHTYRIDYQTDRQISFRTDHDALVWNVTGTGWRFPIESARAVVTLPNGARVLSADTYTGAKGETGQDATAKISGNHVEFQSTRMLYVGEGLTIEASFPKGVVAAPTSAQIRAWWWRDNLGAVIAYSGLAAVFAFFFAQWFARGRDPKSGIVVARWDLPKGVSPALADYIDESGLTGGAWSALSASAIDLAVKGYVTLDNLDQAVTITRTSKPVPDDLPAGQAVLIKTVEQHGGAFTIERATGKAVQAMSTAFRAAIKAENRDVFFHNNRGVFFIGLLASVGIALIWCFTSGLSSDSISAIALTGAVPLLLGILIWKALRARRRRIMVAARLLLTVAVILLGMIGLLAFLVVIDSFGDVMGAGAALTMVWGLVVMNQLFFILLSAPTKRGRDIRDHIAGLRLYLTLAEKDRMNLRGAPKMSPAHFETLLPYAVVLGVEKRWSKSFEIWLSASVAGAAAAYAPVWYSGTRMGNVAGDIASFASSMGSSMAASVPKSNASGSGSSGSGGGGGGGGGW</sequence>
<feature type="transmembrane region" description="Helical" evidence="2">
    <location>
        <begin position="444"/>
        <end position="469"/>
    </location>
</feature>
<dbReference type="Proteomes" id="UP000027471">
    <property type="component" value="Unassembled WGS sequence"/>
</dbReference>
<feature type="transmembrane region" description="Helical" evidence="2">
    <location>
        <begin position="236"/>
        <end position="258"/>
    </location>
</feature>
<organism evidence="6 7">
    <name type="scientific">Thioclava indica</name>
    <dbReference type="NCBI Taxonomy" id="1353528"/>
    <lineage>
        <taxon>Bacteria</taxon>
        <taxon>Pseudomonadati</taxon>
        <taxon>Pseudomonadota</taxon>
        <taxon>Alphaproteobacteria</taxon>
        <taxon>Rhodobacterales</taxon>
        <taxon>Paracoccaceae</taxon>
        <taxon>Thioclava</taxon>
    </lineage>
</organism>
<keyword evidence="7" id="KW-1185">Reference proteome</keyword>
<feature type="compositionally biased region" description="Gly residues" evidence="1">
    <location>
        <begin position="617"/>
        <end position="631"/>
    </location>
</feature>
<dbReference type="PROSITE" id="PS00430">
    <property type="entry name" value="TONB_DEPENDENT_REC_1"/>
    <property type="match status" value="1"/>
</dbReference>
<dbReference type="RefSeq" id="WP_038128906.1">
    <property type="nucleotide sequence ID" value="NZ_AUNB01000014.1"/>
</dbReference>
<proteinExistence type="predicted"/>
<dbReference type="EMBL" id="AUNB01000014">
    <property type="protein sequence ID" value="KEO60804.1"/>
    <property type="molecule type" value="Genomic_DNA"/>
</dbReference>
<evidence type="ECO:0008006" key="8">
    <source>
        <dbReference type="Google" id="ProtNLM"/>
    </source>
</evidence>
<evidence type="ECO:0000259" key="5">
    <source>
        <dbReference type="Pfam" id="PF20990"/>
    </source>
</evidence>
<evidence type="ECO:0000256" key="3">
    <source>
        <dbReference type="SAM" id="SignalP"/>
    </source>
</evidence>
<feature type="transmembrane region" description="Helical" evidence="2">
    <location>
        <begin position="414"/>
        <end position="432"/>
    </location>
</feature>
<keyword evidence="3" id="KW-0732">Signal</keyword>